<feature type="domain" description="M23ase beta-sheet core" evidence="1">
    <location>
        <begin position="48"/>
        <end position="142"/>
    </location>
</feature>
<dbReference type="OrthoDB" id="1099523at2"/>
<evidence type="ECO:0000259" key="1">
    <source>
        <dbReference type="Pfam" id="PF01551"/>
    </source>
</evidence>
<organism evidence="2 3">
    <name type="scientific">Nocardioides immobilis</name>
    <dbReference type="NCBI Taxonomy" id="2049295"/>
    <lineage>
        <taxon>Bacteria</taxon>
        <taxon>Bacillati</taxon>
        <taxon>Actinomycetota</taxon>
        <taxon>Actinomycetes</taxon>
        <taxon>Propionibacteriales</taxon>
        <taxon>Nocardioidaceae</taxon>
        <taxon>Nocardioides</taxon>
    </lineage>
</organism>
<evidence type="ECO:0000313" key="2">
    <source>
        <dbReference type="EMBL" id="RHW25631.1"/>
    </source>
</evidence>
<keyword evidence="3" id="KW-1185">Reference proteome</keyword>
<comment type="caution">
    <text evidence="2">The sequence shown here is derived from an EMBL/GenBank/DDBJ whole genome shotgun (WGS) entry which is preliminary data.</text>
</comment>
<dbReference type="CDD" id="cd12797">
    <property type="entry name" value="M23_peptidase"/>
    <property type="match status" value="1"/>
</dbReference>
<dbReference type="Gene3D" id="2.70.70.10">
    <property type="entry name" value="Glucose Permease (Domain IIA)"/>
    <property type="match status" value="1"/>
</dbReference>
<name>A0A417XZ38_9ACTN</name>
<dbReference type="PANTHER" id="PTHR21666">
    <property type="entry name" value="PEPTIDASE-RELATED"/>
    <property type="match status" value="1"/>
</dbReference>
<dbReference type="Pfam" id="PF01551">
    <property type="entry name" value="Peptidase_M23"/>
    <property type="match status" value="1"/>
</dbReference>
<dbReference type="Proteomes" id="UP000283644">
    <property type="component" value="Unassembled WGS sequence"/>
</dbReference>
<dbReference type="AlphaFoldDB" id="A0A417XZ38"/>
<protein>
    <submittedName>
        <fullName evidence="2">M23 family peptidase</fullName>
    </submittedName>
</protein>
<dbReference type="SUPFAM" id="SSF51261">
    <property type="entry name" value="Duplicated hybrid motif"/>
    <property type="match status" value="1"/>
</dbReference>
<proteinExistence type="predicted"/>
<dbReference type="InterPro" id="IPR011055">
    <property type="entry name" value="Dup_hybrid_motif"/>
</dbReference>
<reference evidence="2 3" key="1">
    <citation type="submission" date="2018-09" db="EMBL/GenBank/DDBJ databases">
        <title>Genome sequencing of Nocardioides immobilis CCTCC AB 2017083 for comparison to Nocardioides silvaticus.</title>
        <authorList>
            <person name="Li C."/>
            <person name="Wang G."/>
        </authorList>
    </citation>
    <scope>NUCLEOTIDE SEQUENCE [LARGE SCALE GENOMIC DNA]</scope>
    <source>
        <strain evidence="2 3">CCTCC AB 2017083</strain>
    </source>
</reference>
<dbReference type="GO" id="GO:0004222">
    <property type="term" value="F:metalloendopeptidase activity"/>
    <property type="evidence" value="ECO:0007669"/>
    <property type="project" value="TreeGrafter"/>
</dbReference>
<accession>A0A417XZ38</accession>
<dbReference type="InterPro" id="IPR016047">
    <property type="entry name" value="M23ase_b-sheet_dom"/>
</dbReference>
<dbReference type="PANTHER" id="PTHR21666:SF270">
    <property type="entry name" value="MUREIN HYDROLASE ACTIVATOR ENVC"/>
    <property type="match status" value="1"/>
</dbReference>
<evidence type="ECO:0000313" key="3">
    <source>
        <dbReference type="Proteomes" id="UP000283644"/>
    </source>
</evidence>
<sequence length="153" mass="15939">MVTAKADRPMKIVRGLTVRPEPAVMVLPVQGYRLTATFGNSGSMWSSDHTGLDFAAAEGTSLVAIGAGVVTEVGYDGAYGNKTVIRLEDGTELWYCHQSSQNVSVGDQVSAGDVIGAVGSTGNTTGPHLHLEVRVNGEPTDPQVALANWGLNA</sequence>
<dbReference type="EMBL" id="QXGH01000023">
    <property type="protein sequence ID" value="RHW25631.1"/>
    <property type="molecule type" value="Genomic_DNA"/>
</dbReference>
<gene>
    <name evidence="2" type="ORF">D0Z08_19135</name>
</gene>
<dbReference type="InterPro" id="IPR050570">
    <property type="entry name" value="Cell_wall_metabolism_enzyme"/>
</dbReference>